<sequence length="193" mass="20699">MTVSSSSTPASVSAAKLEAERIQALFAGYGSEFYGGEAITQTEHALQCAALAEAAGETPAVIVASLLHDVGHLVMAESASEDRRHQDVGARALEGIFGEDVLAPIRLHVPAKRYLCAVDAAYYDTLSQASRDSLALQGGPFTPDELAGFERLPHFDAAVRLRRYDDLAKVVGARTPDLSHYLQLCTRVMRGRA</sequence>
<proteinExistence type="predicted"/>
<dbReference type="GO" id="GO:0016787">
    <property type="term" value="F:hydrolase activity"/>
    <property type="evidence" value="ECO:0007669"/>
    <property type="project" value="UniProtKB-KW"/>
</dbReference>
<dbReference type="EMBL" id="PYAL01000010">
    <property type="protein sequence ID" value="RXN83212.1"/>
    <property type="molecule type" value="Genomic_DNA"/>
</dbReference>
<comment type="caution">
    <text evidence="2">The sequence shown here is derived from an EMBL/GenBank/DDBJ whole genome shotgun (WGS) entry which is preliminary data.</text>
</comment>
<dbReference type="PANTHER" id="PTHR40202:SF1">
    <property type="entry name" value="HD DOMAIN-CONTAINING PROTEIN"/>
    <property type="match status" value="1"/>
</dbReference>
<dbReference type="Proteomes" id="UP000290849">
    <property type="component" value="Unassembled WGS sequence"/>
</dbReference>
<dbReference type="RefSeq" id="WP_129154103.1">
    <property type="nucleotide sequence ID" value="NZ_JBHSDO010000001.1"/>
</dbReference>
<reference evidence="2 3" key="1">
    <citation type="journal article" date="2017" name="Int. J. Syst. Evol. Microbiol.">
        <title>Achromobacter aloeverae sp. nov., isolated from the root of Aloe vera (L.) Burm.f.</title>
        <authorList>
            <person name="Kuncharoen N."/>
            <person name="Muramatsu Y."/>
            <person name="Shibata C."/>
            <person name="Kamakura Y."/>
            <person name="Nakagawa Y."/>
            <person name="Tanasupawat S."/>
        </authorList>
    </citation>
    <scope>NUCLEOTIDE SEQUENCE [LARGE SCALE GENOMIC DNA]</scope>
    <source>
        <strain evidence="2 3">AVA-1</strain>
    </source>
</reference>
<keyword evidence="3" id="KW-1185">Reference proteome</keyword>
<accession>A0A4Q1HDU9</accession>
<gene>
    <name evidence="2" type="ORF">C7R54_27330</name>
</gene>
<dbReference type="SUPFAM" id="SSF109604">
    <property type="entry name" value="HD-domain/PDEase-like"/>
    <property type="match status" value="1"/>
</dbReference>
<protein>
    <submittedName>
        <fullName evidence="2">Phosphohydrolase</fullName>
    </submittedName>
</protein>
<dbReference type="InterPro" id="IPR052567">
    <property type="entry name" value="OP_Dioxygenase"/>
</dbReference>
<evidence type="ECO:0000313" key="2">
    <source>
        <dbReference type="EMBL" id="RXN83212.1"/>
    </source>
</evidence>
<organism evidence="2 3">
    <name type="scientific">Achromobacter aloeverae</name>
    <dbReference type="NCBI Taxonomy" id="1750518"/>
    <lineage>
        <taxon>Bacteria</taxon>
        <taxon>Pseudomonadati</taxon>
        <taxon>Pseudomonadota</taxon>
        <taxon>Betaproteobacteria</taxon>
        <taxon>Burkholderiales</taxon>
        <taxon>Alcaligenaceae</taxon>
        <taxon>Achromobacter</taxon>
    </lineage>
</organism>
<dbReference type="InterPro" id="IPR017670">
    <property type="entry name" value="Phosphonate_degrad-assoc"/>
</dbReference>
<evidence type="ECO:0000313" key="3">
    <source>
        <dbReference type="Proteomes" id="UP000290849"/>
    </source>
</evidence>
<dbReference type="PANTHER" id="PTHR40202">
    <property type="match status" value="1"/>
</dbReference>
<dbReference type="Pfam" id="PF01966">
    <property type="entry name" value="HD"/>
    <property type="match status" value="1"/>
</dbReference>
<dbReference type="InterPro" id="IPR006674">
    <property type="entry name" value="HD_domain"/>
</dbReference>
<evidence type="ECO:0000259" key="1">
    <source>
        <dbReference type="Pfam" id="PF01966"/>
    </source>
</evidence>
<keyword evidence="2" id="KW-0378">Hydrolase</keyword>
<dbReference type="OrthoDB" id="823268at2"/>
<name>A0A4Q1HDU9_9BURK</name>
<dbReference type="NCBIfam" id="TIGR03276">
    <property type="entry name" value="Phn-HD"/>
    <property type="match status" value="1"/>
</dbReference>
<dbReference type="AlphaFoldDB" id="A0A4Q1HDU9"/>
<feature type="domain" description="HD" evidence="1">
    <location>
        <begin position="43"/>
        <end position="108"/>
    </location>
</feature>
<dbReference type="Gene3D" id="1.10.3210.10">
    <property type="entry name" value="Hypothetical protein af1432"/>
    <property type="match status" value="1"/>
</dbReference>